<dbReference type="SMART" id="SM00860">
    <property type="entry name" value="SMI1_KNR4"/>
    <property type="match status" value="1"/>
</dbReference>
<dbReference type="SUPFAM" id="SSF160631">
    <property type="entry name" value="SMI1/KNR4-like"/>
    <property type="match status" value="1"/>
</dbReference>
<evidence type="ECO:0000259" key="1">
    <source>
        <dbReference type="SMART" id="SM00860"/>
    </source>
</evidence>
<name>A0ABX6DZU7_9ACTN</name>
<keyword evidence="3" id="KW-1185">Reference proteome</keyword>
<dbReference type="Proteomes" id="UP000402241">
    <property type="component" value="Chromosome"/>
</dbReference>
<protein>
    <recommendedName>
        <fullName evidence="1">Knr4/Smi1-like domain-containing protein</fullName>
    </recommendedName>
</protein>
<dbReference type="InterPro" id="IPR018958">
    <property type="entry name" value="Knr4/Smi1-like_dom"/>
</dbReference>
<proteinExistence type="predicted"/>
<dbReference type="EMBL" id="CP045309">
    <property type="protein sequence ID" value="QGL46935.1"/>
    <property type="molecule type" value="Genomic_DNA"/>
</dbReference>
<gene>
    <name evidence="2" type="ORF">GCE86_07630</name>
</gene>
<sequence length="204" mass="22298">MAGADRAAVAAAATGRIDVWLQEHAPRARAALRPPASERDLAVAQEAVGRPLPPDLRAWWLYADGARFGPHVGDSGWLIPPGFVPYSIAEALKIRRLWMDVAREIGPLEQLEAFVDAENNRPAGTACHTWLPAWMPVATNHGGGNLFVDLRGGPQYGCVMEFYRDAGALAEPAWNDVAAMLYDIADRLTENEAQLDQAGLLYWQ</sequence>
<feature type="domain" description="Knr4/Smi1-like" evidence="1">
    <location>
        <begin position="35"/>
        <end position="165"/>
    </location>
</feature>
<evidence type="ECO:0000313" key="2">
    <source>
        <dbReference type="EMBL" id="QGL46935.1"/>
    </source>
</evidence>
<dbReference type="InterPro" id="IPR037883">
    <property type="entry name" value="Knr4/Smi1-like_sf"/>
</dbReference>
<accession>A0ABX6DZU7</accession>
<dbReference type="Pfam" id="PF09346">
    <property type="entry name" value="SMI1_KNR4"/>
    <property type="match status" value="1"/>
</dbReference>
<organism evidence="2 3">
    <name type="scientific">Micromonospora terminaliae</name>
    <dbReference type="NCBI Taxonomy" id="1914461"/>
    <lineage>
        <taxon>Bacteria</taxon>
        <taxon>Bacillati</taxon>
        <taxon>Actinomycetota</taxon>
        <taxon>Actinomycetes</taxon>
        <taxon>Micromonosporales</taxon>
        <taxon>Micromonosporaceae</taxon>
        <taxon>Micromonospora</taxon>
    </lineage>
</organism>
<evidence type="ECO:0000313" key="3">
    <source>
        <dbReference type="Proteomes" id="UP000402241"/>
    </source>
</evidence>
<dbReference type="RefSeq" id="WP_154226280.1">
    <property type="nucleotide sequence ID" value="NZ_JAAHBZ010000010.1"/>
</dbReference>
<reference evidence="2 3" key="1">
    <citation type="submission" date="2019-10" db="EMBL/GenBank/DDBJ databases">
        <title>Genome Sequence of Micromonospora terminaliae DSM 101760.</title>
        <authorList>
            <person name="Guo L."/>
        </authorList>
    </citation>
    <scope>NUCLEOTIDE SEQUENCE [LARGE SCALE GENOMIC DNA]</scope>
    <source>
        <strain evidence="2 3">DSM 101760</strain>
    </source>
</reference>